<evidence type="ECO:0000313" key="3">
    <source>
        <dbReference type="Proteomes" id="UP001153365"/>
    </source>
</evidence>
<feature type="region of interest" description="Disordered" evidence="1">
    <location>
        <begin position="566"/>
        <end position="606"/>
    </location>
</feature>
<gene>
    <name evidence="2" type="ORF">PPACK8108_LOCUS2588</name>
</gene>
<comment type="caution">
    <text evidence="2">The sequence shown here is derived from an EMBL/GenBank/DDBJ whole genome shotgun (WGS) entry which is preliminary data.</text>
</comment>
<reference evidence="2" key="1">
    <citation type="submission" date="2022-06" db="EMBL/GenBank/DDBJ databases">
        <authorList>
            <consortium name="SYNGENTA / RWTH Aachen University"/>
        </authorList>
    </citation>
    <scope>NUCLEOTIDE SEQUENCE</scope>
</reference>
<dbReference type="EMBL" id="CALTRL010000446">
    <property type="protein sequence ID" value="CAH7668111.1"/>
    <property type="molecule type" value="Genomic_DNA"/>
</dbReference>
<name>A0AAV0AJD0_PHAPC</name>
<protein>
    <submittedName>
        <fullName evidence="2">Uncharacterized protein</fullName>
    </submittedName>
</protein>
<dbReference type="AlphaFoldDB" id="A0AAV0AJD0"/>
<proteinExistence type="predicted"/>
<evidence type="ECO:0000256" key="1">
    <source>
        <dbReference type="SAM" id="MobiDB-lite"/>
    </source>
</evidence>
<evidence type="ECO:0000313" key="2">
    <source>
        <dbReference type="EMBL" id="CAH7668111.1"/>
    </source>
</evidence>
<organism evidence="2 3">
    <name type="scientific">Phakopsora pachyrhizi</name>
    <name type="common">Asian soybean rust disease fungus</name>
    <dbReference type="NCBI Taxonomy" id="170000"/>
    <lineage>
        <taxon>Eukaryota</taxon>
        <taxon>Fungi</taxon>
        <taxon>Dikarya</taxon>
        <taxon>Basidiomycota</taxon>
        <taxon>Pucciniomycotina</taxon>
        <taxon>Pucciniomycetes</taxon>
        <taxon>Pucciniales</taxon>
        <taxon>Phakopsoraceae</taxon>
        <taxon>Phakopsora</taxon>
    </lineage>
</organism>
<sequence length="792" mass="88095">MTHPTTQDPQDQKPTTSLSSEQPELILETISCESPSRNLQDQLDHSKTDQQSVDPSKPLSTEQPSQRQTRTRTQSYLDAVRHEQGFLDDNLPPRSATVVASSSQHILATALRRDISSNDSLSLNAITIAFSILPIRNRDTPSWLFTLPSPSIPPMKHRPAHRKSHQPMCPAAVDHMLFSPDGTHLVICSHTSSAHDGLGHLRLSILIQASSRADEWRLAWDEVVCDFSVRSVHDSSPLEPHTKRVLSARFIAQPRRWHTEPMSSETKLPADQVSMIKGTRYHKMKKPRGSAINYYAQGKGQTVAMVLNTNELFVVHLPLPQSNLPPHVLLTSLSNSTLPTSPLKLTPTPASVRVDRKRTITHDSECPSQGPQPESVVSQIIQKVNESIPKKIGLGLSVQSTPFPLMDETNPSLHPSYAAPQNLNIDRSLTPLFANTTPVQNGLETANPNGELVYDFNANNYSQFDLSMNSFISARKEIKTATIGFPIASKDAEDKFEEPRFLIAFQSKIKPIIPTPIKQIVLPASSSDFKSQLEDANQIGGSQFSITEDDLGNYITGLGDLDDAFDTPLDQAYPNTTQNSTSDNRKEIHEISMGEDGKTEESISIGRKRKRRQELLELQKKRRRYEPIAGIDESGAKDGTGDQASYGLIELAEVFVDFEDGMIPTIAIQPLSSIPVLDPFEHNGDCRITIRNLNFLELEHISSLSETTGHPAIRLLATYSRETIFGQGTDDNATIDELQCWEAYYERSCLSNGFLSLECFSENQRADKANLDQLTGPEEWVREGFYYGCLSI</sequence>
<keyword evidence="3" id="KW-1185">Reference proteome</keyword>
<feature type="compositionally biased region" description="Polar residues" evidence="1">
    <location>
        <begin position="573"/>
        <end position="582"/>
    </location>
</feature>
<feature type="compositionally biased region" description="Low complexity" evidence="1">
    <location>
        <begin position="1"/>
        <end position="16"/>
    </location>
</feature>
<dbReference type="Proteomes" id="UP001153365">
    <property type="component" value="Unassembled WGS sequence"/>
</dbReference>
<feature type="region of interest" description="Disordered" evidence="1">
    <location>
        <begin position="1"/>
        <end position="72"/>
    </location>
</feature>
<feature type="compositionally biased region" description="Basic and acidic residues" evidence="1">
    <location>
        <begin position="583"/>
        <end position="601"/>
    </location>
</feature>
<feature type="compositionally biased region" description="Polar residues" evidence="1">
    <location>
        <begin position="31"/>
        <end position="41"/>
    </location>
</feature>
<accession>A0AAV0AJD0</accession>
<feature type="compositionally biased region" description="Polar residues" evidence="1">
    <location>
        <begin position="49"/>
        <end position="65"/>
    </location>
</feature>